<dbReference type="EMBL" id="LELK01000006">
    <property type="protein sequence ID" value="KMM36360.1"/>
    <property type="molecule type" value="Genomic_DNA"/>
</dbReference>
<organism evidence="1 2">
    <name type="scientific">Guptibacillus hwajinpoensis</name>
    <dbReference type="NCBI Taxonomy" id="208199"/>
    <lineage>
        <taxon>Bacteria</taxon>
        <taxon>Bacillati</taxon>
        <taxon>Bacillota</taxon>
        <taxon>Bacilli</taxon>
        <taxon>Bacillales</taxon>
        <taxon>Guptibacillaceae</taxon>
        <taxon>Guptibacillus</taxon>
    </lineage>
</organism>
<accession>A0A0J6CTD7</accession>
<name>A0A0J6CTD7_9BACL</name>
<keyword evidence="2" id="KW-1185">Reference proteome</keyword>
<proteinExistence type="predicted"/>
<protein>
    <submittedName>
        <fullName evidence="1">Uncharacterized protein</fullName>
    </submittedName>
</protein>
<evidence type="ECO:0000313" key="2">
    <source>
        <dbReference type="Proteomes" id="UP000035996"/>
    </source>
</evidence>
<dbReference type="Proteomes" id="UP000035996">
    <property type="component" value="Unassembled WGS sequence"/>
</dbReference>
<comment type="caution">
    <text evidence="1">The sequence shown here is derived from an EMBL/GenBank/DDBJ whole genome shotgun (WGS) entry which is preliminary data.</text>
</comment>
<sequence>MYIYMKRLRDAVKALSEEDLEEFISITRITLRKQFNKDLKPSYIKARLYDFLDGKDTSLVFLECYLQSLDAIHYKGALTALKRGEAKTSKTWRELMITITNDVALPIHIQKHLEDDQTSYELKILFKTIINYCEHIELDNFQDNLRITHRFLSIGKVNGR</sequence>
<dbReference type="AlphaFoldDB" id="A0A0J6CTD7"/>
<reference evidence="1" key="1">
    <citation type="submission" date="2015-06" db="EMBL/GenBank/DDBJ databases">
        <authorList>
            <person name="Liu B."/>
            <person name="Wang J."/>
            <person name="Zhu Y."/>
            <person name="Liu G."/>
            <person name="Chen Q."/>
            <person name="Zheng C."/>
            <person name="Che J."/>
            <person name="Ge C."/>
            <person name="Shi H."/>
            <person name="Pan Z."/>
            <person name="Liu X."/>
        </authorList>
    </citation>
    <scope>NUCLEOTIDE SEQUENCE [LARGE SCALE GENOMIC DNA]</scope>
    <source>
        <strain evidence="1">DSM 16346</strain>
    </source>
</reference>
<gene>
    <name evidence="1" type="ORF">AB986_18140</name>
</gene>
<evidence type="ECO:0000313" key="1">
    <source>
        <dbReference type="EMBL" id="KMM36360.1"/>
    </source>
</evidence>
<dbReference type="RefSeq" id="WP_048313042.1">
    <property type="nucleotide sequence ID" value="NZ_LELK01000006.1"/>
</dbReference>